<sequence length="198" mass="18215">MSFFSVIASSKLAASALAVGALAVGGAGTAAYANALPAPAQQAAHDLIGAPSPSVPSALAKGTATADKAAGEAASAGPSAPAVPSSPVSLPSTPDLSGVSLADLCQTFVHGGLTAGSAGLKDLTAAAHGEANITSFCAATLESGAAAGSGSAQVGANVSASADGSALPAAPSVPAVPSPAVPSPAAGIADDATNALHK</sequence>
<keyword evidence="4" id="KW-1185">Reference proteome</keyword>
<keyword evidence="2" id="KW-0732">Signal</keyword>
<organism evidence="3 4">
    <name type="scientific">Sinomonas terricola</name>
    <dbReference type="NCBI Taxonomy" id="3110330"/>
    <lineage>
        <taxon>Bacteria</taxon>
        <taxon>Bacillati</taxon>
        <taxon>Actinomycetota</taxon>
        <taxon>Actinomycetes</taxon>
        <taxon>Micrococcales</taxon>
        <taxon>Micrococcaceae</taxon>
        <taxon>Sinomonas</taxon>
    </lineage>
</organism>
<proteinExistence type="predicted"/>
<dbReference type="EMBL" id="JAYGGQ010000014">
    <property type="protein sequence ID" value="MEA5456359.1"/>
    <property type="molecule type" value="Genomic_DNA"/>
</dbReference>
<accession>A0ABU5TA16</accession>
<name>A0ABU5TA16_9MICC</name>
<evidence type="ECO:0000313" key="4">
    <source>
        <dbReference type="Proteomes" id="UP001304769"/>
    </source>
</evidence>
<evidence type="ECO:0000313" key="3">
    <source>
        <dbReference type="EMBL" id="MEA5456359.1"/>
    </source>
</evidence>
<dbReference type="Proteomes" id="UP001304769">
    <property type="component" value="Unassembled WGS sequence"/>
</dbReference>
<evidence type="ECO:0000256" key="2">
    <source>
        <dbReference type="SAM" id="SignalP"/>
    </source>
</evidence>
<comment type="caution">
    <text evidence="3">The sequence shown here is derived from an EMBL/GenBank/DDBJ whole genome shotgun (WGS) entry which is preliminary data.</text>
</comment>
<feature type="region of interest" description="Disordered" evidence="1">
    <location>
        <begin position="163"/>
        <end position="198"/>
    </location>
</feature>
<feature type="signal peptide" evidence="2">
    <location>
        <begin position="1"/>
        <end position="23"/>
    </location>
</feature>
<feature type="compositionally biased region" description="Low complexity" evidence="1">
    <location>
        <begin position="163"/>
        <end position="173"/>
    </location>
</feature>
<reference evidence="3 4" key="1">
    <citation type="submission" date="2023-12" db="EMBL/GenBank/DDBJ databases">
        <title>Sinomonas terricola sp. nov, isolated from litchi orchard soil in Guangdong, PR China.</title>
        <authorList>
            <person name="Jiaxin W."/>
            <person name="Yang Z."/>
            <person name="Honghui Z."/>
        </authorList>
    </citation>
    <scope>NUCLEOTIDE SEQUENCE [LARGE SCALE GENOMIC DNA]</scope>
    <source>
        <strain evidence="3 4">JGH33</strain>
    </source>
</reference>
<dbReference type="RefSeq" id="WP_323280251.1">
    <property type="nucleotide sequence ID" value="NZ_JAYGGQ010000014.1"/>
</dbReference>
<feature type="region of interest" description="Disordered" evidence="1">
    <location>
        <begin position="70"/>
        <end position="92"/>
    </location>
</feature>
<evidence type="ECO:0000256" key="1">
    <source>
        <dbReference type="SAM" id="MobiDB-lite"/>
    </source>
</evidence>
<feature type="chain" id="PRO_5047102116" evidence="2">
    <location>
        <begin position="24"/>
        <end position="198"/>
    </location>
</feature>
<gene>
    <name evidence="3" type="ORF">SPF06_16620</name>
</gene>
<protein>
    <submittedName>
        <fullName evidence="3">Protein tyrosine phosphatase</fullName>
    </submittedName>
</protein>